<keyword evidence="4" id="KW-1185">Reference proteome</keyword>
<sequence>MDNFRIKGFEDDSVVNGIGSFFRRLDSSRWFVNLNTLPVKRERSYLRLSQAPIMARRRVLNSKVEAAKKGFNRSFTITDTHDWQVAKVKECPAIKRHLKGDREQNCFVFQIEEGITVYLPQFELARVLFFHDGYLSRTAMMPDILQAEFDVQVNKATGEASIDAMPSSGYKIEHYNEPGCRRVLSWILIDEDVRRSYESIGRYQFLEGKDLGQYRVWDFKFEPPALANTRFSVKGWFDPDSNSMFVHEIQGLGDIPIDLPPTVHFSHPDFVEHVSGKGNGGYAAGTDRPSQHEVDDEAGAGTDNKTVIIRPPVVELSFQKPINTIKVPQKELITSSGKQDDDAPEKASRDVSTDEASAVGELPNADWDNIDDLTDDSHLYLSKFDCFFKMLGLLKEKHGCEVFVYPLRKLPKLPRCKKHLLTTGGNPRCLAVAKVISDGTTYHVFEVDTSDTNKPLSTKVIQASIVEGLEGFIENIERELLKSSLSWPKEYISSTIGRNCHFGISHQKSVHFGCLTEEEIGKWACRFIKKLQK</sequence>
<evidence type="ECO:0000313" key="4">
    <source>
        <dbReference type="Proteomes" id="UP001215231"/>
    </source>
</evidence>
<name>A0ABY7VGR0_9GAMM</name>
<evidence type="ECO:0000259" key="2">
    <source>
        <dbReference type="Pfam" id="PF18623"/>
    </source>
</evidence>
<feature type="region of interest" description="Disordered" evidence="1">
    <location>
        <begin position="331"/>
        <end position="367"/>
    </location>
</feature>
<dbReference type="RefSeq" id="WP_274052084.1">
    <property type="nucleotide sequence ID" value="NZ_CP059693.1"/>
</dbReference>
<dbReference type="Proteomes" id="UP001215231">
    <property type="component" value="Chromosome"/>
</dbReference>
<gene>
    <name evidence="3" type="ORF">H3N35_27360</name>
</gene>
<feature type="region of interest" description="Disordered" evidence="1">
    <location>
        <begin position="276"/>
        <end position="305"/>
    </location>
</feature>
<proteinExistence type="predicted"/>
<protein>
    <submittedName>
        <fullName evidence="3">Transcriptional antiterminator</fullName>
    </submittedName>
</protein>
<reference evidence="3 4" key="1">
    <citation type="journal article" date="2022" name="Mar. Drugs">
        <title>Bioassay-Guided Fractionation Leads to the Detection of Cholic Acid Generated by the Rare Thalassomonas sp.</title>
        <authorList>
            <person name="Pheiffer F."/>
            <person name="Schneider Y.K."/>
            <person name="Hansen E.H."/>
            <person name="Andersen J.H."/>
            <person name="Isaksson J."/>
            <person name="Busche T."/>
            <person name="R C."/>
            <person name="Kalinowski J."/>
            <person name="Zyl L.V."/>
            <person name="Trindade M."/>
        </authorList>
    </citation>
    <scope>NUCLEOTIDE SEQUENCE [LARGE SCALE GENOMIC DNA]</scope>
    <source>
        <strain evidence="3 4">A5K-61T</strain>
    </source>
</reference>
<feature type="domain" description="TnsE C-terminal" evidence="2">
    <location>
        <begin position="382"/>
        <end position="527"/>
    </location>
</feature>
<dbReference type="EMBL" id="CP059693">
    <property type="protein sequence ID" value="WDE11862.1"/>
    <property type="molecule type" value="Genomic_DNA"/>
</dbReference>
<evidence type="ECO:0000313" key="3">
    <source>
        <dbReference type="EMBL" id="WDE11862.1"/>
    </source>
</evidence>
<dbReference type="InterPro" id="IPR041419">
    <property type="entry name" value="TnsE_C"/>
</dbReference>
<organism evidence="3 4">
    <name type="scientific">Thalassomonas haliotis</name>
    <dbReference type="NCBI Taxonomy" id="485448"/>
    <lineage>
        <taxon>Bacteria</taxon>
        <taxon>Pseudomonadati</taxon>
        <taxon>Pseudomonadota</taxon>
        <taxon>Gammaproteobacteria</taxon>
        <taxon>Alteromonadales</taxon>
        <taxon>Colwelliaceae</taxon>
        <taxon>Thalassomonas</taxon>
    </lineage>
</organism>
<dbReference type="Pfam" id="PF18623">
    <property type="entry name" value="TnsE_C"/>
    <property type="match status" value="1"/>
</dbReference>
<evidence type="ECO:0000256" key="1">
    <source>
        <dbReference type="SAM" id="MobiDB-lite"/>
    </source>
</evidence>
<feature type="compositionally biased region" description="Basic and acidic residues" evidence="1">
    <location>
        <begin position="338"/>
        <end position="352"/>
    </location>
</feature>
<accession>A0ABY7VGR0</accession>